<accession>A0A0J6RZK6</accession>
<evidence type="ECO:0000313" key="2">
    <source>
        <dbReference type="EMBL" id="KMO26737.1"/>
    </source>
</evidence>
<organism evidence="2 3">
    <name type="scientific">Methylobacterium variabile</name>
    <dbReference type="NCBI Taxonomy" id="298794"/>
    <lineage>
        <taxon>Bacteria</taxon>
        <taxon>Pseudomonadati</taxon>
        <taxon>Pseudomonadota</taxon>
        <taxon>Alphaproteobacteria</taxon>
        <taxon>Hyphomicrobiales</taxon>
        <taxon>Methylobacteriaceae</taxon>
        <taxon>Methylobacterium</taxon>
    </lineage>
</organism>
<reference evidence="2 3" key="1">
    <citation type="submission" date="2015-03" db="EMBL/GenBank/DDBJ databases">
        <title>Genome sequencing of Methylobacterium variabile DSM 16961.</title>
        <authorList>
            <person name="Chaudhry V."/>
            <person name="Patil P.B."/>
        </authorList>
    </citation>
    <scope>NUCLEOTIDE SEQUENCE [LARGE SCALE GENOMIC DNA]</scope>
    <source>
        <strain evidence="2 3">DSM 16961</strain>
    </source>
</reference>
<dbReference type="EMBL" id="LABY01000486">
    <property type="protein sequence ID" value="KMO26737.1"/>
    <property type="molecule type" value="Genomic_DNA"/>
</dbReference>
<evidence type="ECO:0000313" key="3">
    <source>
        <dbReference type="Proteomes" id="UP000035955"/>
    </source>
</evidence>
<dbReference type="Proteomes" id="UP000035955">
    <property type="component" value="Unassembled WGS sequence"/>
</dbReference>
<feature type="non-terminal residue" evidence="2">
    <location>
        <position position="1"/>
    </location>
</feature>
<protein>
    <submittedName>
        <fullName evidence="2">Uncharacterized protein</fullName>
    </submittedName>
</protein>
<name>A0A0J6RZK6_9HYPH</name>
<sequence>EWQALAINTLVYGACMNGMGAIIVEGTPKPIPQPVDEDEDDLDDPATDTRPEMLTRQMAQVAQPFGRDSEVYAIDLAAVPQPPLRVAASTLAAAIADLRLGPEAEALHGALMPFIEQVAQLRKKNPLELYAAFVEEVALERLVAGKYEVDLHNVSADEVGSPEGVALVETIKSIREIPKDKRDTGREALAPLAAEIAGLKSV</sequence>
<feature type="non-terminal residue" evidence="2">
    <location>
        <position position="202"/>
    </location>
</feature>
<evidence type="ECO:0000256" key="1">
    <source>
        <dbReference type="SAM" id="MobiDB-lite"/>
    </source>
</evidence>
<proteinExistence type="predicted"/>
<dbReference type="AlphaFoldDB" id="A0A0J6RZK6"/>
<feature type="compositionally biased region" description="Acidic residues" evidence="1">
    <location>
        <begin position="35"/>
        <end position="46"/>
    </location>
</feature>
<comment type="caution">
    <text evidence="2">The sequence shown here is derived from an EMBL/GenBank/DDBJ whole genome shotgun (WGS) entry which is preliminary data.</text>
</comment>
<gene>
    <name evidence="2" type="ORF">VQ02_34110</name>
</gene>
<feature type="region of interest" description="Disordered" evidence="1">
    <location>
        <begin position="27"/>
        <end position="48"/>
    </location>
</feature>
<keyword evidence="3" id="KW-1185">Reference proteome</keyword>